<sequence>MPEFARQRAERRGRRGEGLASWYLRLKGWRILDTRVRNPRGEVDLVAKRGRVVAFVEVKWRRHVSDLDQAIDEFRLRRVAAAAGAAAHNYAKNGEDVRIDVILVAPWRWPRHIANAWQPWS</sequence>
<name>A0ABQ1F8N1_9SPHN</name>
<dbReference type="InterPro" id="IPR003509">
    <property type="entry name" value="UPF0102_YraN-like"/>
</dbReference>
<dbReference type="PANTHER" id="PTHR34039">
    <property type="entry name" value="UPF0102 PROTEIN YRAN"/>
    <property type="match status" value="1"/>
</dbReference>
<comment type="caution">
    <text evidence="3">The sequence shown here is derived from an EMBL/GenBank/DDBJ whole genome shotgun (WGS) entry which is preliminary data.</text>
</comment>
<evidence type="ECO:0000256" key="1">
    <source>
        <dbReference type="ARBA" id="ARBA00006738"/>
    </source>
</evidence>
<evidence type="ECO:0000313" key="4">
    <source>
        <dbReference type="Proteomes" id="UP000603317"/>
    </source>
</evidence>
<evidence type="ECO:0000256" key="2">
    <source>
        <dbReference type="HAMAP-Rule" id="MF_00048"/>
    </source>
</evidence>
<keyword evidence="4" id="KW-1185">Reference proteome</keyword>
<dbReference type="PANTHER" id="PTHR34039:SF1">
    <property type="entry name" value="UPF0102 PROTEIN YRAN"/>
    <property type="match status" value="1"/>
</dbReference>
<dbReference type="HAMAP" id="MF_00048">
    <property type="entry name" value="UPF0102"/>
    <property type="match status" value="1"/>
</dbReference>
<dbReference type="Proteomes" id="UP000603317">
    <property type="component" value="Unassembled WGS sequence"/>
</dbReference>
<protein>
    <recommendedName>
        <fullName evidence="2">UPF0102 protein GCM10010923_10570</fullName>
    </recommendedName>
</protein>
<gene>
    <name evidence="3" type="ORF">GCM10010923_10570</name>
</gene>
<reference evidence="4" key="1">
    <citation type="journal article" date="2019" name="Int. J. Syst. Evol. Microbiol.">
        <title>The Global Catalogue of Microorganisms (GCM) 10K type strain sequencing project: providing services to taxonomists for standard genome sequencing and annotation.</title>
        <authorList>
            <consortium name="The Broad Institute Genomics Platform"/>
            <consortium name="The Broad Institute Genome Sequencing Center for Infectious Disease"/>
            <person name="Wu L."/>
            <person name="Ma J."/>
        </authorList>
    </citation>
    <scope>NUCLEOTIDE SEQUENCE [LARGE SCALE GENOMIC DNA]</scope>
    <source>
        <strain evidence="4">CGMCC 1.15297</strain>
    </source>
</reference>
<proteinExistence type="inferred from homology"/>
<evidence type="ECO:0000313" key="3">
    <source>
        <dbReference type="EMBL" id="GGA03553.1"/>
    </source>
</evidence>
<accession>A0ABQ1F8N1</accession>
<dbReference type="RefSeq" id="WP_188641707.1">
    <property type="nucleotide sequence ID" value="NZ_BMID01000001.1"/>
</dbReference>
<dbReference type="InterPro" id="IPR011856">
    <property type="entry name" value="tRNA_endonuc-like_dom_sf"/>
</dbReference>
<dbReference type="Pfam" id="PF02021">
    <property type="entry name" value="UPF0102"/>
    <property type="match status" value="1"/>
</dbReference>
<organism evidence="3 4">
    <name type="scientific">Blastomonas marina</name>
    <dbReference type="NCBI Taxonomy" id="1867408"/>
    <lineage>
        <taxon>Bacteria</taxon>
        <taxon>Pseudomonadati</taxon>
        <taxon>Pseudomonadota</taxon>
        <taxon>Alphaproteobacteria</taxon>
        <taxon>Sphingomonadales</taxon>
        <taxon>Sphingomonadaceae</taxon>
        <taxon>Blastomonas</taxon>
    </lineage>
</organism>
<dbReference type="SUPFAM" id="SSF52980">
    <property type="entry name" value="Restriction endonuclease-like"/>
    <property type="match status" value="1"/>
</dbReference>
<dbReference type="Gene3D" id="3.40.1350.10">
    <property type="match status" value="1"/>
</dbReference>
<comment type="similarity">
    <text evidence="1 2">Belongs to the UPF0102 family.</text>
</comment>
<dbReference type="EMBL" id="BMID01000001">
    <property type="protein sequence ID" value="GGA03553.1"/>
    <property type="molecule type" value="Genomic_DNA"/>
</dbReference>
<dbReference type="InterPro" id="IPR011335">
    <property type="entry name" value="Restrct_endonuc-II-like"/>
</dbReference>